<accession>A0A0V0QBG2</accession>
<dbReference type="OrthoDB" id="303466at2759"/>
<evidence type="ECO:0000259" key="4">
    <source>
        <dbReference type="Pfam" id="PF21773"/>
    </source>
</evidence>
<dbReference type="PANTHER" id="PTHR21694:SF18">
    <property type="entry name" value="COILED-COIL DOMAIN-CONTAINING PROTEIN 63"/>
    <property type="match status" value="1"/>
</dbReference>
<dbReference type="InterPro" id="IPR049258">
    <property type="entry name" value="ODAD1_CC"/>
</dbReference>
<feature type="coiled-coil region" evidence="2">
    <location>
        <begin position="268"/>
        <end position="295"/>
    </location>
</feature>
<evidence type="ECO:0000256" key="1">
    <source>
        <dbReference type="ARBA" id="ARBA00023054"/>
    </source>
</evidence>
<protein>
    <recommendedName>
        <fullName evidence="4">ODAD1 central coiled coil region domain-containing protein</fullName>
    </recommendedName>
</protein>
<gene>
    <name evidence="5" type="ORF">PPERSA_13151</name>
</gene>
<feature type="region of interest" description="Disordered" evidence="3">
    <location>
        <begin position="456"/>
        <end position="486"/>
    </location>
</feature>
<feature type="coiled-coil region" evidence="2">
    <location>
        <begin position="40"/>
        <end position="77"/>
    </location>
</feature>
<dbReference type="Proteomes" id="UP000054937">
    <property type="component" value="Unassembled WGS sequence"/>
</dbReference>
<sequence length="510" mass="60823">MTKNILNKNDLTTSIQEGRSQSQLIGSKISRLQETGLYFKNKIKQENAQLQQLEKEIKDAEENLVNLRKQLMEQRKSNREKDDTKLHVTEQNDPNILNTKITSIKRKINTQNVKLNESISKNRDLKNEVNRLREEKEICEQVLQKLHADLQKNKQNLLAAKNDRDEIKRLKHESISQLKSLQINRSRQKREYEREFNDVFKQLDQENRDQRLKERGYKKSRGDFIGEDSQEMDIFDDFDESPVQGFSTFEGFGRQKTGEKHKFKHHEKEITQQEINREKKMVEEYQAVYENLKQETNSSNMDEIVQKFQDYQDENNKLFTYITTITDEYETLNKERINLEQELNQLLNVDQNQVNDPKSRKFKELSREIATVQTKRHRYEKEYSKLKQIINELKISIPIMFDRIGCNSEEYTKELDSVQNQDMTNRANDDNEGRKQPNNDYIQTQIQQGISEAQQKIDKNLKPEDNKYFSQDDKKQYQEDRLNPEDFVKHARDTIQQQINQKAAKNTKKK</sequence>
<feature type="region of interest" description="Disordered" evidence="3">
    <location>
        <begin position="417"/>
        <end position="438"/>
    </location>
</feature>
<dbReference type="InParanoid" id="A0A0V0QBG2"/>
<evidence type="ECO:0000313" key="5">
    <source>
        <dbReference type="EMBL" id="KRW99571.1"/>
    </source>
</evidence>
<proteinExistence type="predicted"/>
<evidence type="ECO:0000256" key="3">
    <source>
        <dbReference type="SAM" id="MobiDB-lite"/>
    </source>
</evidence>
<keyword evidence="6" id="KW-1185">Reference proteome</keyword>
<name>A0A0V0QBG2_PSEPJ</name>
<comment type="caution">
    <text evidence="5">The sequence shown here is derived from an EMBL/GenBank/DDBJ whole genome shotgun (WGS) entry which is preliminary data.</text>
</comment>
<dbReference type="EMBL" id="LDAU01000208">
    <property type="protein sequence ID" value="KRW99571.1"/>
    <property type="molecule type" value="Genomic_DNA"/>
</dbReference>
<dbReference type="PANTHER" id="PTHR21694">
    <property type="entry name" value="COILED-COIL DOMAIN-CONTAINING PROTEIN 63"/>
    <property type="match status" value="1"/>
</dbReference>
<keyword evidence="1 2" id="KW-0175">Coiled coil</keyword>
<feature type="compositionally biased region" description="Polar residues" evidence="3">
    <location>
        <begin position="417"/>
        <end position="426"/>
    </location>
</feature>
<dbReference type="Pfam" id="PF21773">
    <property type="entry name" value="ODAD1_CC"/>
    <property type="match status" value="1"/>
</dbReference>
<organism evidence="5 6">
    <name type="scientific">Pseudocohnilembus persalinus</name>
    <name type="common">Ciliate</name>
    <dbReference type="NCBI Taxonomy" id="266149"/>
    <lineage>
        <taxon>Eukaryota</taxon>
        <taxon>Sar</taxon>
        <taxon>Alveolata</taxon>
        <taxon>Ciliophora</taxon>
        <taxon>Intramacronucleata</taxon>
        <taxon>Oligohymenophorea</taxon>
        <taxon>Scuticociliatia</taxon>
        <taxon>Philasterida</taxon>
        <taxon>Pseudocohnilembidae</taxon>
        <taxon>Pseudocohnilembus</taxon>
    </lineage>
</organism>
<reference evidence="5 6" key="1">
    <citation type="journal article" date="2015" name="Sci. Rep.">
        <title>Genome of the facultative scuticociliatosis pathogen Pseudocohnilembus persalinus provides insight into its virulence through horizontal gene transfer.</title>
        <authorList>
            <person name="Xiong J."/>
            <person name="Wang G."/>
            <person name="Cheng J."/>
            <person name="Tian M."/>
            <person name="Pan X."/>
            <person name="Warren A."/>
            <person name="Jiang C."/>
            <person name="Yuan D."/>
            <person name="Miao W."/>
        </authorList>
    </citation>
    <scope>NUCLEOTIDE SEQUENCE [LARGE SCALE GENOMIC DNA]</scope>
    <source>
        <strain evidence="5">36N120E</strain>
    </source>
</reference>
<feature type="coiled-coil region" evidence="2">
    <location>
        <begin position="322"/>
        <end position="396"/>
    </location>
</feature>
<evidence type="ECO:0000256" key="2">
    <source>
        <dbReference type="SAM" id="Coils"/>
    </source>
</evidence>
<evidence type="ECO:0000313" key="6">
    <source>
        <dbReference type="Proteomes" id="UP000054937"/>
    </source>
</evidence>
<dbReference type="AlphaFoldDB" id="A0A0V0QBG2"/>
<dbReference type="OMA" id="WGENRNQ"/>
<feature type="compositionally biased region" description="Basic and acidic residues" evidence="3">
    <location>
        <begin position="427"/>
        <end position="437"/>
    </location>
</feature>
<dbReference type="InterPro" id="IPR051876">
    <property type="entry name" value="ODA-DC/CCD"/>
</dbReference>
<feature type="domain" description="ODAD1 central coiled coil region" evidence="4">
    <location>
        <begin position="246"/>
        <end position="415"/>
    </location>
</feature>
<feature type="coiled-coil region" evidence="2">
    <location>
        <begin position="115"/>
        <end position="209"/>
    </location>
</feature>